<proteinExistence type="predicted"/>
<dbReference type="EMBL" id="MN739488">
    <property type="protein sequence ID" value="QHT07864.1"/>
    <property type="molecule type" value="Genomic_DNA"/>
</dbReference>
<reference evidence="1" key="1">
    <citation type="journal article" date="2020" name="Nature">
        <title>Giant virus diversity and host interactions through global metagenomics.</title>
        <authorList>
            <person name="Schulz F."/>
            <person name="Roux S."/>
            <person name="Paez-Espino D."/>
            <person name="Jungbluth S."/>
            <person name="Walsh D.A."/>
            <person name="Denef V.J."/>
            <person name="McMahon K.D."/>
            <person name="Konstantinidis K.T."/>
            <person name="Eloe-Fadrosh E.A."/>
            <person name="Kyrpides N.C."/>
            <person name="Woyke T."/>
        </authorList>
    </citation>
    <scope>NUCLEOTIDE SEQUENCE</scope>
    <source>
        <strain evidence="1">GVMAG-M-3300021964-36</strain>
    </source>
</reference>
<organism evidence="1">
    <name type="scientific">viral metagenome</name>
    <dbReference type="NCBI Taxonomy" id="1070528"/>
    <lineage>
        <taxon>unclassified sequences</taxon>
        <taxon>metagenomes</taxon>
        <taxon>organismal metagenomes</taxon>
    </lineage>
</organism>
<evidence type="ECO:0000313" key="1">
    <source>
        <dbReference type="EMBL" id="QHT07864.1"/>
    </source>
</evidence>
<name>A0A6C0CVT7_9ZZZZ</name>
<sequence length="100" mass="12081">MMKAIGFVFILIGLLLLIKYFDRQRDHFDRQRDHFDRQRDHFDRQRDYFSVDHNLFQQDFKPKPIGTSFCKGKTKSRGQVCTSTFVPKTDEDRSNEINYK</sequence>
<accession>A0A6C0CVT7</accession>
<dbReference type="AlphaFoldDB" id="A0A6C0CVT7"/>
<protein>
    <submittedName>
        <fullName evidence="1">Uncharacterized protein</fullName>
    </submittedName>
</protein>